<dbReference type="AlphaFoldDB" id="A0A8X7N333"/>
<accession>A0A8X7N333</accession>
<evidence type="ECO:0000313" key="2">
    <source>
        <dbReference type="EMBL" id="KAE8264953.1"/>
    </source>
</evidence>
<proteinExistence type="predicted"/>
<comment type="caution">
    <text evidence="2">The sequence shown here is derived from an EMBL/GenBank/DDBJ whole genome shotgun (WGS) entry which is preliminary data.</text>
</comment>
<protein>
    <submittedName>
        <fullName evidence="2">Uncharacterized protein</fullName>
    </submittedName>
</protein>
<dbReference type="Proteomes" id="UP000078113">
    <property type="component" value="Unassembled WGS sequence"/>
</dbReference>
<feature type="coiled-coil region" evidence="1">
    <location>
        <begin position="82"/>
        <end position="144"/>
    </location>
</feature>
<evidence type="ECO:0000256" key="1">
    <source>
        <dbReference type="SAM" id="Coils"/>
    </source>
</evidence>
<organism evidence="2 3">
    <name type="scientific">Tilletia walkeri</name>
    <dbReference type="NCBI Taxonomy" id="117179"/>
    <lineage>
        <taxon>Eukaryota</taxon>
        <taxon>Fungi</taxon>
        <taxon>Dikarya</taxon>
        <taxon>Basidiomycota</taxon>
        <taxon>Ustilaginomycotina</taxon>
        <taxon>Exobasidiomycetes</taxon>
        <taxon>Tilletiales</taxon>
        <taxon>Tilletiaceae</taxon>
        <taxon>Tilletia</taxon>
    </lineage>
</organism>
<reference evidence="2" key="1">
    <citation type="submission" date="2016-04" db="EMBL/GenBank/DDBJ databases">
        <authorList>
            <person name="Nguyen H.D."/>
            <person name="Samba Siva P."/>
            <person name="Cullis J."/>
            <person name="Levesque C.A."/>
            <person name="Hambleton S."/>
        </authorList>
    </citation>
    <scope>NUCLEOTIDE SEQUENCE</scope>
    <source>
        <strain evidence="2">DAOMC 236422</strain>
    </source>
</reference>
<evidence type="ECO:0000313" key="3">
    <source>
        <dbReference type="Proteomes" id="UP000078113"/>
    </source>
</evidence>
<gene>
    <name evidence="2" type="ORF">A4X09_0g6808</name>
</gene>
<keyword evidence="1" id="KW-0175">Coiled coil</keyword>
<dbReference type="EMBL" id="LWDG02000490">
    <property type="protein sequence ID" value="KAE8264953.1"/>
    <property type="molecule type" value="Genomic_DNA"/>
</dbReference>
<sequence length="162" mass="17747">MSFTQASDSGSQNTRAQDSFDLVRRLGDVVLKKQVVKRKEISGQVEALSAKLKTETDALCQEAKQKAHDMRSTHLHTMQSLKDNLATELERLLDCLEMIQDNFATAEATILASGGAGSSVGASAETLNLDMDELVKRAEALTQADVKLLREGKFTYDDIKEA</sequence>
<name>A0A8X7N333_9BASI</name>
<reference evidence="2" key="2">
    <citation type="journal article" date="2019" name="IMA Fungus">
        <title>Genome sequencing and comparison of five Tilletia species to identify candidate genes for the detection of regulated species infecting wheat.</title>
        <authorList>
            <person name="Nguyen H.D.T."/>
            <person name="Sultana T."/>
            <person name="Kesanakurti P."/>
            <person name="Hambleton S."/>
        </authorList>
    </citation>
    <scope>NUCLEOTIDE SEQUENCE</scope>
    <source>
        <strain evidence="2">DAOMC 236422</strain>
    </source>
</reference>
<keyword evidence="3" id="KW-1185">Reference proteome</keyword>